<comment type="caution">
    <text evidence="2">The sequence shown here is derived from an EMBL/GenBank/DDBJ whole genome shotgun (WGS) entry which is preliminary data.</text>
</comment>
<organism evidence="2 3">
    <name type="scientific">Thermocatellispora tengchongensis</name>
    <dbReference type="NCBI Taxonomy" id="1073253"/>
    <lineage>
        <taxon>Bacteria</taxon>
        <taxon>Bacillati</taxon>
        <taxon>Actinomycetota</taxon>
        <taxon>Actinomycetes</taxon>
        <taxon>Streptosporangiales</taxon>
        <taxon>Streptosporangiaceae</taxon>
        <taxon>Thermocatellispora</taxon>
    </lineage>
</organism>
<dbReference type="EMBL" id="JACHGN010000009">
    <property type="protein sequence ID" value="MBB5134881.1"/>
    <property type="molecule type" value="Genomic_DNA"/>
</dbReference>
<dbReference type="Proteomes" id="UP000578449">
    <property type="component" value="Unassembled WGS sequence"/>
</dbReference>
<dbReference type="AlphaFoldDB" id="A0A840PAJ1"/>
<gene>
    <name evidence="2" type="ORF">HNP84_004615</name>
</gene>
<evidence type="ECO:0000313" key="3">
    <source>
        <dbReference type="Proteomes" id="UP000578449"/>
    </source>
</evidence>
<protein>
    <recommendedName>
        <fullName evidence="4">DUF2613 family protein</fullName>
    </recommendedName>
</protein>
<feature type="signal peptide" evidence="1">
    <location>
        <begin position="1"/>
        <end position="21"/>
    </location>
</feature>
<evidence type="ECO:0008006" key="4">
    <source>
        <dbReference type="Google" id="ProtNLM"/>
    </source>
</evidence>
<sequence length="43" mass="4288">MLRVIAALAVGAVLAVGASVAVVNVAAPTPEPPNQPLYNYGGR</sequence>
<reference evidence="2 3" key="1">
    <citation type="submission" date="2020-08" db="EMBL/GenBank/DDBJ databases">
        <title>Genomic Encyclopedia of Type Strains, Phase IV (KMG-IV): sequencing the most valuable type-strain genomes for metagenomic binning, comparative biology and taxonomic classification.</title>
        <authorList>
            <person name="Goeker M."/>
        </authorList>
    </citation>
    <scope>NUCLEOTIDE SEQUENCE [LARGE SCALE GENOMIC DNA]</scope>
    <source>
        <strain evidence="2 3">DSM 45615</strain>
    </source>
</reference>
<evidence type="ECO:0000256" key="1">
    <source>
        <dbReference type="SAM" id="SignalP"/>
    </source>
</evidence>
<feature type="chain" id="PRO_5039367797" description="DUF2613 family protein" evidence="1">
    <location>
        <begin position="22"/>
        <end position="43"/>
    </location>
</feature>
<name>A0A840PAJ1_9ACTN</name>
<dbReference type="RefSeq" id="WP_281396233.1">
    <property type="nucleotide sequence ID" value="NZ_BAABIX010000004.1"/>
</dbReference>
<keyword evidence="3" id="KW-1185">Reference proteome</keyword>
<evidence type="ECO:0000313" key="2">
    <source>
        <dbReference type="EMBL" id="MBB5134881.1"/>
    </source>
</evidence>
<proteinExistence type="predicted"/>
<keyword evidence="1" id="KW-0732">Signal</keyword>
<accession>A0A840PAJ1</accession>